<comment type="caution">
    <text evidence="6">The sequence shown here is derived from an EMBL/GenBank/DDBJ whole genome shotgun (WGS) entry which is preliminary data.</text>
</comment>
<proteinExistence type="inferred from homology"/>
<feature type="binding site" evidence="5">
    <location>
        <position position="87"/>
    </location>
    <ligand>
        <name>S-adenosyl-L-methionine</name>
        <dbReference type="ChEBI" id="CHEBI:59789"/>
    </ligand>
</feature>
<dbReference type="HAMAP" id="MF_01813">
    <property type="entry name" value="MenG_UbiE_methyltr"/>
    <property type="match status" value="1"/>
</dbReference>
<dbReference type="GO" id="GO:0009234">
    <property type="term" value="P:menaquinone biosynthetic process"/>
    <property type="evidence" value="ECO:0007669"/>
    <property type="project" value="UniProtKB-UniRule"/>
</dbReference>
<keyword evidence="3 5" id="KW-0808">Transferase</keyword>
<dbReference type="InterPro" id="IPR004033">
    <property type="entry name" value="UbiE/COQ5_MeTrFase"/>
</dbReference>
<gene>
    <name evidence="5" type="primary">menG</name>
    <name evidence="6" type="ORF">JCM15548_11762</name>
</gene>
<evidence type="ECO:0000256" key="2">
    <source>
        <dbReference type="ARBA" id="ARBA00022603"/>
    </source>
</evidence>
<keyword evidence="2 5" id="KW-0489">Methyltransferase</keyword>
<comment type="caution">
    <text evidence="5">Lacks conserved residue(s) required for the propagation of feature annotation.</text>
</comment>
<comment type="pathway">
    <text evidence="5">Quinol/quinone metabolism; menaquinone biosynthesis; menaquinol from 1,4-dihydroxy-2-naphthoate: step 2/2.</text>
</comment>
<dbReference type="NCBIfam" id="NF001244">
    <property type="entry name" value="PRK00216.1-5"/>
    <property type="match status" value="1"/>
</dbReference>
<dbReference type="InterPro" id="IPR023576">
    <property type="entry name" value="UbiE/COQ5_MeTrFase_CS"/>
</dbReference>
<dbReference type="EMBL" id="BAZW01000010">
    <property type="protein sequence ID" value="GAO29562.1"/>
    <property type="molecule type" value="Genomic_DNA"/>
</dbReference>
<dbReference type="PROSITE" id="PS51608">
    <property type="entry name" value="SAM_MT_UBIE"/>
    <property type="match status" value="1"/>
</dbReference>
<dbReference type="PROSITE" id="PS01184">
    <property type="entry name" value="UBIE_2"/>
    <property type="match status" value="1"/>
</dbReference>
<dbReference type="STRING" id="1236989.JCM15548_11762"/>
<dbReference type="OrthoDB" id="9808140at2"/>
<comment type="function">
    <text evidence="5">Methyltransferase required for the conversion of demethylmenaquinol (DMKH2) to menaquinol (MKH2).</text>
</comment>
<feature type="binding site" evidence="5">
    <location>
        <position position="66"/>
    </location>
    <ligand>
        <name>S-adenosyl-L-methionine</name>
        <dbReference type="ChEBI" id="CHEBI:59789"/>
    </ligand>
</feature>
<dbReference type="CDD" id="cd02440">
    <property type="entry name" value="AdoMet_MTases"/>
    <property type="match status" value="1"/>
</dbReference>
<evidence type="ECO:0000256" key="1">
    <source>
        <dbReference type="ARBA" id="ARBA00022428"/>
    </source>
</evidence>
<evidence type="ECO:0000313" key="6">
    <source>
        <dbReference type="EMBL" id="GAO29562.1"/>
    </source>
</evidence>
<dbReference type="Proteomes" id="UP000032900">
    <property type="component" value="Unassembled WGS sequence"/>
</dbReference>
<dbReference type="EC" id="2.1.1.163" evidence="5"/>
<dbReference type="InterPro" id="IPR029063">
    <property type="entry name" value="SAM-dependent_MTases_sf"/>
</dbReference>
<evidence type="ECO:0000313" key="7">
    <source>
        <dbReference type="Proteomes" id="UP000032900"/>
    </source>
</evidence>
<dbReference type="PANTHER" id="PTHR43591:SF24">
    <property type="entry name" value="2-METHOXY-6-POLYPRENYL-1,4-BENZOQUINOL METHYLASE, MITOCHONDRIAL"/>
    <property type="match status" value="1"/>
</dbReference>
<organism evidence="6 7">
    <name type="scientific">Geofilum rubicundum JCM 15548</name>
    <dbReference type="NCBI Taxonomy" id="1236989"/>
    <lineage>
        <taxon>Bacteria</taxon>
        <taxon>Pseudomonadati</taxon>
        <taxon>Bacteroidota</taxon>
        <taxon>Bacteroidia</taxon>
        <taxon>Marinilabiliales</taxon>
        <taxon>Marinilabiliaceae</taxon>
        <taxon>Geofilum</taxon>
    </lineage>
</organism>
<dbReference type="NCBIfam" id="TIGR01934">
    <property type="entry name" value="MenG_MenH_UbiE"/>
    <property type="match status" value="1"/>
</dbReference>
<keyword evidence="4 5" id="KW-0949">S-adenosyl-L-methionine</keyword>
<reference evidence="6 7" key="1">
    <citation type="journal article" date="2015" name="Microbes Environ.">
        <title>Distribution and evolution of nitrogen fixation genes in the phylum bacteroidetes.</title>
        <authorList>
            <person name="Inoue J."/>
            <person name="Oshima K."/>
            <person name="Suda W."/>
            <person name="Sakamoto M."/>
            <person name="Iino T."/>
            <person name="Noda S."/>
            <person name="Hongoh Y."/>
            <person name="Hattori M."/>
            <person name="Ohkuma M."/>
        </authorList>
    </citation>
    <scope>NUCLEOTIDE SEQUENCE [LARGE SCALE GENOMIC DNA]</scope>
    <source>
        <strain evidence="6">JCM 15548</strain>
    </source>
</reference>
<dbReference type="SUPFAM" id="SSF53335">
    <property type="entry name" value="S-adenosyl-L-methionine-dependent methyltransferases"/>
    <property type="match status" value="1"/>
</dbReference>
<accession>A0A0E9LVG5</accession>
<comment type="catalytic activity">
    <reaction evidence="5">
        <text>a 2-demethylmenaquinol + S-adenosyl-L-methionine = a menaquinol + S-adenosyl-L-homocysteine + H(+)</text>
        <dbReference type="Rhea" id="RHEA:42640"/>
        <dbReference type="Rhea" id="RHEA-COMP:9539"/>
        <dbReference type="Rhea" id="RHEA-COMP:9563"/>
        <dbReference type="ChEBI" id="CHEBI:15378"/>
        <dbReference type="ChEBI" id="CHEBI:18151"/>
        <dbReference type="ChEBI" id="CHEBI:55437"/>
        <dbReference type="ChEBI" id="CHEBI:57856"/>
        <dbReference type="ChEBI" id="CHEBI:59789"/>
        <dbReference type="EC" id="2.1.1.163"/>
    </reaction>
</comment>
<feature type="binding site" evidence="5">
    <location>
        <begin position="115"/>
        <end position="116"/>
    </location>
    <ligand>
        <name>S-adenosyl-L-methionine</name>
        <dbReference type="ChEBI" id="CHEBI:59789"/>
    </ligand>
</feature>
<sequence>MSVKPYAQQEGTKKEQVTAMFNRIAPKYDLLNRLLSFGIDKIWRRRVVKLISQKRSPIVLDVATGTGDLAIALAEIKPKPTAVYAVDISSGMLDLAGKKVLKKGLQHAIVLKEADSESLPFSNNYFDAITVAFGVRNFGDLNQGLSEMYRVLKPGGTLIVLEFSKPSAFPMKQLYSFYFSQILPRWGGWISKDKEAYSYLPASVFQFPEGQKFDDEIQRVGLVPVRRWRQSGGIATIYVSEKPLQ</sequence>
<dbReference type="GO" id="GO:0032259">
    <property type="term" value="P:methylation"/>
    <property type="evidence" value="ECO:0007669"/>
    <property type="project" value="UniProtKB-KW"/>
</dbReference>
<name>A0A0E9LVG5_9BACT</name>
<evidence type="ECO:0000256" key="4">
    <source>
        <dbReference type="ARBA" id="ARBA00022691"/>
    </source>
</evidence>
<keyword evidence="6" id="KW-0830">Ubiquinone</keyword>
<dbReference type="GO" id="GO:0043770">
    <property type="term" value="F:demethylmenaquinone methyltransferase activity"/>
    <property type="evidence" value="ECO:0007669"/>
    <property type="project" value="UniProtKB-UniRule"/>
</dbReference>
<dbReference type="AlphaFoldDB" id="A0A0E9LVG5"/>
<dbReference type="UniPathway" id="UPA00079">
    <property type="reaction ID" value="UER00169"/>
</dbReference>
<keyword evidence="1 5" id="KW-0474">Menaquinone biosynthesis</keyword>
<evidence type="ECO:0000256" key="5">
    <source>
        <dbReference type="HAMAP-Rule" id="MF_01813"/>
    </source>
</evidence>
<keyword evidence="7" id="KW-1185">Reference proteome</keyword>
<evidence type="ECO:0000256" key="3">
    <source>
        <dbReference type="ARBA" id="ARBA00022679"/>
    </source>
</evidence>
<dbReference type="Gene3D" id="3.40.50.150">
    <property type="entry name" value="Vaccinia Virus protein VP39"/>
    <property type="match status" value="1"/>
</dbReference>
<protein>
    <recommendedName>
        <fullName evidence="5">Demethylmenaquinone methyltransferase</fullName>
        <ecNumber evidence="5">2.1.1.163</ecNumber>
    </recommendedName>
</protein>
<dbReference type="Pfam" id="PF01209">
    <property type="entry name" value="Ubie_methyltran"/>
    <property type="match status" value="1"/>
</dbReference>
<dbReference type="PROSITE" id="PS01183">
    <property type="entry name" value="UBIE_1"/>
    <property type="match status" value="1"/>
</dbReference>
<dbReference type="RefSeq" id="WP_062123939.1">
    <property type="nucleotide sequence ID" value="NZ_BAZW01000010.1"/>
</dbReference>
<comment type="similarity">
    <text evidence="5">Belongs to the class I-like SAM-binding methyltransferase superfamily. MenG/UbiE family.</text>
</comment>
<dbReference type="PANTHER" id="PTHR43591">
    <property type="entry name" value="METHYLTRANSFERASE"/>
    <property type="match status" value="1"/>
</dbReference>